<dbReference type="Proteomes" id="UP000297053">
    <property type="component" value="Chromosome"/>
</dbReference>
<keyword evidence="1" id="KW-0812">Transmembrane</keyword>
<dbReference type="EMBL" id="CP039375">
    <property type="protein sequence ID" value="QCD64264.1"/>
    <property type="molecule type" value="Genomic_DNA"/>
</dbReference>
<feature type="transmembrane region" description="Helical" evidence="1">
    <location>
        <begin position="21"/>
        <end position="41"/>
    </location>
</feature>
<sequence>MPSDRSLSGRVNGWIENRSRGGYAVLTGVLTGGGVFVAGLVIGGDRLFVDAVLMALTMTAVYYALDPRNWAG</sequence>
<protein>
    <submittedName>
        <fullName evidence="2">Uncharacterized protein</fullName>
    </submittedName>
</protein>
<proteinExistence type="predicted"/>
<feature type="transmembrane region" description="Helical" evidence="1">
    <location>
        <begin position="47"/>
        <end position="65"/>
    </location>
</feature>
<name>A0A4D6K971_9EURY</name>
<evidence type="ECO:0000256" key="1">
    <source>
        <dbReference type="SAM" id="Phobius"/>
    </source>
</evidence>
<reference evidence="2 3" key="2">
    <citation type="submission" date="2019-04" db="EMBL/GenBank/DDBJ databases">
        <authorList>
            <person name="Yang S."/>
            <person name="Wei W."/>
        </authorList>
    </citation>
    <scope>NUCLEOTIDE SEQUENCE [LARGE SCALE GENOMIC DNA]</scope>
    <source>
        <strain evidence="3">ZP60</strain>
    </source>
</reference>
<keyword evidence="1" id="KW-0472">Membrane</keyword>
<dbReference type="GeneID" id="42177458"/>
<keyword evidence="1" id="KW-1133">Transmembrane helix</keyword>
<gene>
    <name evidence="2" type="ORF">E5139_00935</name>
</gene>
<evidence type="ECO:0000313" key="3">
    <source>
        <dbReference type="Proteomes" id="UP000297053"/>
    </source>
</evidence>
<dbReference type="KEGG" id="halz:E5139_00935"/>
<dbReference type="RefSeq" id="WP_015763674.1">
    <property type="nucleotide sequence ID" value="NZ_CP039375.1"/>
</dbReference>
<dbReference type="AlphaFoldDB" id="A0A4D6K971"/>
<evidence type="ECO:0000313" key="2">
    <source>
        <dbReference type="EMBL" id="QCD64264.1"/>
    </source>
</evidence>
<reference evidence="2 3" key="1">
    <citation type="submission" date="2019-04" db="EMBL/GenBank/DDBJ databases">
        <title>Complete genome sequence of Arthrobacter sp. ZXY-2 associated with effective atrazine degradation and salt adaptation.</title>
        <authorList>
            <person name="Zhao X."/>
        </authorList>
    </citation>
    <scope>NUCLEOTIDE SEQUENCE [LARGE SCALE GENOMIC DNA]</scope>
    <source>
        <strain evidence="3">ZP60</strain>
    </source>
</reference>
<accession>A0A4D6K971</accession>
<organism evidence="2 3">
    <name type="scientific">Halomicrobium mukohataei</name>
    <dbReference type="NCBI Taxonomy" id="57705"/>
    <lineage>
        <taxon>Archaea</taxon>
        <taxon>Methanobacteriati</taxon>
        <taxon>Methanobacteriota</taxon>
        <taxon>Stenosarchaea group</taxon>
        <taxon>Halobacteria</taxon>
        <taxon>Halobacteriales</taxon>
        <taxon>Haloarculaceae</taxon>
        <taxon>Halomicrobium</taxon>
    </lineage>
</organism>